<organism evidence="9 10">
    <name type="scientific">Soehngenia longivitae</name>
    <dbReference type="NCBI Taxonomy" id="2562294"/>
    <lineage>
        <taxon>Bacteria</taxon>
        <taxon>Bacillati</taxon>
        <taxon>Bacillota</taxon>
        <taxon>Tissierellia</taxon>
        <taxon>Tissierellales</taxon>
        <taxon>Tissierellaceae</taxon>
        <taxon>Soehngenia</taxon>
    </lineage>
</organism>
<comment type="function">
    <text evidence="5">Catalyzes the specific phosphorylation of arginine residues in proteins.</text>
</comment>
<feature type="domain" description="Phosphagen kinase C-terminal" evidence="8">
    <location>
        <begin position="13"/>
        <end position="242"/>
    </location>
</feature>
<keyword evidence="2 5" id="KW-0547">Nucleotide-binding</keyword>
<dbReference type="InterPro" id="IPR000749">
    <property type="entry name" value="ATP-guanido_PTrfase"/>
</dbReference>
<dbReference type="GO" id="GO:0005615">
    <property type="term" value="C:extracellular space"/>
    <property type="evidence" value="ECO:0007669"/>
    <property type="project" value="TreeGrafter"/>
</dbReference>
<dbReference type="SUPFAM" id="SSF55931">
    <property type="entry name" value="Glutamine synthetase/guanido kinase"/>
    <property type="match status" value="1"/>
</dbReference>
<dbReference type="InterPro" id="IPR022414">
    <property type="entry name" value="ATP-guanido_PTrfase_cat"/>
</dbReference>
<dbReference type="AlphaFoldDB" id="A0A4Z0DAF8"/>
<dbReference type="InterPro" id="IPR022415">
    <property type="entry name" value="ATP-guanido_PTrfase_AS"/>
</dbReference>
<name>A0A4Z0DAF8_9FIRM</name>
<dbReference type="InterPro" id="IPR014746">
    <property type="entry name" value="Gln_synth/guanido_kin_cat_dom"/>
</dbReference>
<dbReference type="PROSITE" id="PS51510">
    <property type="entry name" value="PHOSPHAGEN_KINASE_C"/>
    <property type="match status" value="1"/>
</dbReference>
<dbReference type="EC" id="2.7.14.1" evidence="5"/>
<evidence type="ECO:0000313" key="9">
    <source>
        <dbReference type="EMBL" id="TFZ41785.1"/>
    </source>
</evidence>
<evidence type="ECO:0000256" key="1">
    <source>
        <dbReference type="ARBA" id="ARBA00022679"/>
    </source>
</evidence>
<feature type="binding site" evidence="5 6">
    <location>
        <position position="113"/>
    </location>
    <ligand>
        <name>ATP</name>
        <dbReference type="ChEBI" id="CHEBI:30616"/>
    </ligand>
</feature>
<evidence type="ECO:0000256" key="5">
    <source>
        <dbReference type="HAMAP-Rule" id="MF_00602"/>
    </source>
</evidence>
<feature type="binding site" evidence="5 6">
    <location>
        <begin position="164"/>
        <end position="168"/>
    </location>
    <ligand>
        <name>ATP</name>
        <dbReference type="ChEBI" id="CHEBI:30616"/>
    </ligand>
</feature>
<feature type="binding site" evidence="5 6">
    <location>
        <begin position="195"/>
        <end position="200"/>
    </location>
    <ligand>
        <name>ATP</name>
        <dbReference type="ChEBI" id="CHEBI:30616"/>
    </ligand>
</feature>
<evidence type="ECO:0000256" key="3">
    <source>
        <dbReference type="ARBA" id="ARBA00022777"/>
    </source>
</evidence>
<accession>A0A4Z0DAF8</accession>
<keyword evidence="4 5" id="KW-0067">ATP-binding</keyword>
<keyword evidence="5" id="KW-0021">Allosteric enzyme</keyword>
<sequence>MTKWIKDSEEDPVVISSRIRLARNLKNDTFPLYSSKEEAANTLEKIQEVVQEIFSDGEYEFYNLEQLEPRDRMRFMENHLISPGLVEQTGKSAFYLRNDERATIMINEEDHLRLQTLLPGLRLNEAWEECEQIDDYLESKLDYAFHPEYGYLTSCPTNVGTGLRASVMLHLPAMTMTGYIMGLMDALKRIGLTIRGIYGEGTEAVGHLYQISNQLTLGETEQEIIKKIDEIATEVKNREKNTRNFIMENRKIEIEDKVYRAIGIVQNARMITSNEAMEQISIVKLGADLGLIEGEKYNNLIELMMNIKPGNIQYRSNKTMDRTERDVLRANIIREYFR</sequence>
<dbReference type="GO" id="GO:0005524">
    <property type="term" value="F:ATP binding"/>
    <property type="evidence" value="ECO:0007669"/>
    <property type="project" value="UniProtKB-UniRule"/>
</dbReference>
<dbReference type="GO" id="GO:0046314">
    <property type="term" value="P:phosphocreatine biosynthetic process"/>
    <property type="evidence" value="ECO:0007669"/>
    <property type="project" value="InterPro"/>
</dbReference>
<dbReference type="RefSeq" id="WP_135270033.1">
    <property type="nucleotide sequence ID" value="NZ_SRIB01000001.1"/>
</dbReference>
<keyword evidence="3 5" id="KW-0418">Kinase</keyword>
<gene>
    <name evidence="5" type="primary">mcsB</name>
    <name evidence="9" type="ORF">E4100_01230</name>
</gene>
<comment type="activity regulation">
    <text evidence="5">Appears to be allosterically activated by the binding of pArg-containing polypeptides to the pArg-binding pocket localized in the C-terminal domain of McsB.</text>
</comment>
<dbReference type="Pfam" id="PF00217">
    <property type="entry name" value="ATP-gua_Ptrans"/>
    <property type="match status" value="1"/>
</dbReference>
<dbReference type="InterPro" id="IPR023660">
    <property type="entry name" value="Arg_Kinase"/>
</dbReference>
<evidence type="ECO:0000256" key="7">
    <source>
        <dbReference type="RuleBase" id="RU000505"/>
    </source>
</evidence>
<keyword evidence="1 5" id="KW-0808">Transferase</keyword>
<comment type="similarity">
    <text evidence="5 6 7">Belongs to the ATP:guanido phosphotransferase family.</text>
</comment>
<proteinExistence type="inferred from homology"/>
<evidence type="ECO:0000256" key="2">
    <source>
        <dbReference type="ARBA" id="ARBA00022741"/>
    </source>
</evidence>
<keyword evidence="10" id="KW-1185">Reference proteome</keyword>
<feature type="binding site" evidence="5 6">
    <location>
        <begin position="16"/>
        <end position="20"/>
    </location>
    <ligand>
        <name>ATP</name>
        <dbReference type="ChEBI" id="CHEBI:30616"/>
    </ligand>
</feature>
<feature type="binding site" evidence="5 6">
    <location>
        <position position="79"/>
    </location>
    <ligand>
        <name>ATP</name>
        <dbReference type="ChEBI" id="CHEBI:30616"/>
    </ligand>
</feature>
<dbReference type="PANTHER" id="PTHR11547">
    <property type="entry name" value="ARGININE OR CREATINE KINASE"/>
    <property type="match status" value="1"/>
</dbReference>
<comment type="catalytic activity">
    <reaction evidence="5">
        <text>L-arginyl-[protein] + ATP = N(omega)-phospho-L-arginyl-[protein] + ADP + H(+)</text>
        <dbReference type="Rhea" id="RHEA:43384"/>
        <dbReference type="Rhea" id="RHEA-COMP:10532"/>
        <dbReference type="Rhea" id="RHEA-COMP:10533"/>
        <dbReference type="ChEBI" id="CHEBI:15378"/>
        <dbReference type="ChEBI" id="CHEBI:29965"/>
        <dbReference type="ChEBI" id="CHEBI:30616"/>
        <dbReference type="ChEBI" id="CHEBI:83226"/>
        <dbReference type="ChEBI" id="CHEBI:456216"/>
        <dbReference type="EC" id="2.7.14.1"/>
    </reaction>
</comment>
<dbReference type="OrthoDB" id="9791353at2"/>
<comment type="caution">
    <text evidence="9">The sequence shown here is derived from an EMBL/GenBank/DDBJ whole genome shotgun (WGS) entry which is preliminary data.</text>
</comment>
<feature type="short sequence motif" description="RDXXRA motif of the pArg binding pocket involved in allosteric regulation" evidence="5">
    <location>
        <begin position="325"/>
        <end position="330"/>
    </location>
</feature>
<evidence type="ECO:0000256" key="4">
    <source>
        <dbReference type="ARBA" id="ARBA00022840"/>
    </source>
</evidence>
<evidence type="ECO:0000256" key="6">
    <source>
        <dbReference type="PROSITE-ProRule" id="PRU00843"/>
    </source>
</evidence>
<dbReference type="PROSITE" id="PS00112">
    <property type="entry name" value="PHOSPHAGEN_KINASE"/>
    <property type="match status" value="1"/>
</dbReference>
<dbReference type="Proteomes" id="UP000298381">
    <property type="component" value="Unassembled WGS sequence"/>
</dbReference>
<dbReference type="CDD" id="cd07930">
    <property type="entry name" value="bacterial_phosphagen_kinase"/>
    <property type="match status" value="1"/>
</dbReference>
<dbReference type="NCBIfam" id="NF002194">
    <property type="entry name" value="PRK01059.1-4"/>
    <property type="match status" value="1"/>
</dbReference>
<dbReference type="HAMAP" id="MF_00602">
    <property type="entry name" value="Prot_Arg_kinase"/>
    <property type="match status" value="1"/>
</dbReference>
<protein>
    <recommendedName>
        <fullName evidence="5">Protein-arginine kinase</fullName>
        <ecNumber evidence="5">2.7.14.1</ecNumber>
    </recommendedName>
</protein>
<dbReference type="EMBL" id="SRIB01000001">
    <property type="protein sequence ID" value="TFZ41785.1"/>
    <property type="molecule type" value="Genomic_DNA"/>
</dbReference>
<dbReference type="GO" id="GO:1990424">
    <property type="term" value="F:protein arginine kinase activity"/>
    <property type="evidence" value="ECO:0007669"/>
    <property type="project" value="UniProtKB-EC"/>
</dbReference>
<dbReference type="Gene3D" id="3.30.590.10">
    <property type="entry name" value="Glutamine synthetase/guanido kinase, catalytic domain"/>
    <property type="match status" value="1"/>
</dbReference>
<evidence type="ECO:0000313" key="10">
    <source>
        <dbReference type="Proteomes" id="UP000298381"/>
    </source>
</evidence>
<dbReference type="PANTHER" id="PTHR11547:SF38">
    <property type="entry name" value="ARGININE KINASE 1-RELATED"/>
    <property type="match status" value="1"/>
</dbReference>
<reference evidence="9 10" key="1">
    <citation type="submission" date="2019-03" db="EMBL/GenBank/DDBJ databases">
        <title>Draft genome sequence data and analysis of a Fermenting Bacterium, Soehngenia longevitae strain 1933PT, isolated from petroleum reservoir in Azerbaijan.</title>
        <authorList>
            <person name="Grouzdev D.S."/>
            <person name="Bidzhieva S.K."/>
            <person name="Sokolova D.S."/>
            <person name="Tourova T.P."/>
            <person name="Poltaraus A.B."/>
            <person name="Nazina T.N."/>
        </authorList>
    </citation>
    <scope>NUCLEOTIDE SEQUENCE [LARGE SCALE GENOMIC DNA]</scope>
    <source>
        <strain evidence="9 10">1933P</strain>
    </source>
</reference>
<dbReference type="GO" id="GO:0004111">
    <property type="term" value="F:creatine kinase activity"/>
    <property type="evidence" value="ECO:0007669"/>
    <property type="project" value="InterPro"/>
</dbReference>
<evidence type="ECO:0000259" key="8">
    <source>
        <dbReference type="PROSITE" id="PS51510"/>
    </source>
</evidence>